<comment type="similarity">
    <text evidence="1">Belongs to the Gfo/Idh/MocA family.</text>
</comment>
<dbReference type="AlphaFoldDB" id="A0A2V3J513"/>
<dbReference type="InterPro" id="IPR055170">
    <property type="entry name" value="GFO_IDH_MocA-like_dom"/>
</dbReference>
<feature type="domain" description="Gfo/Idh/MocA-like oxidoreductase N-terminal" evidence="2">
    <location>
        <begin position="10"/>
        <end position="122"/>
    </location>
</feature>
<reference evidence="4 5" key="1">
    <citation type="journal article" date="2018" name="Mol. Biol. Evol.">
        <title>Analysis of the draft genome of the red seaweed Gracilariopsis chorda provides insights into genome size evolution in Rhodophyta.</title>
        <authorList>
            <person name="Lee J."/>
            <person name="Yang E.C."/>
            <person name="Graf L."/>
            <person name="Yang J.H."/>
            <person name="Qiu H."/>
            <person name="Zel Zion U."/>
            <person name="Chan C.X."/>
            <person name="Stephens T.G."/>
            <person name="Weber A.P.M."/>
            <person name="Boo G.H."/>
            <person name="Boo S.M."/>
            <person name="Kim K.M."/>
            <person name="Shin Y."/>
            <person name="Jung M."/>
            <person name="Lee S.J."/>
            <person name="Yim H.S."/>
            <person name="Lee J.H."/>
            <person name="Bhattacharya D."/>
            <person name="Yoon H.S."/>
        </authorList>
    </citation>
    <scope>NUCLEOTIDE SEQUENCE [LARGE SCALE GENOMIC DNA]</scope>
    <source>
        <strain evidence="4 5">SKKU-2015</strain>
        <tissue evidence="4">Whole body</tissue>
    </source>
</reference>
<name>A0A2V3J513_9FLOR</name>
<dbReference type="InterPro" id="IPR000683">
    <property type="entry name" value="Gfo/Idh/MocA-like_OxRdtase_N"/>
</dbReference>
<dbReference type="Gene3D" id="3.40.50.720">
    <property type="entry name" value="NAD(P)-binding Rossmann-like Domain"/>
    <property type="match status" value="1"/>
</dbReference>
<dbReference type="OrthoDB" id="2129491at2759"/>
<protein>
    <submittedName>
        <fullName evidence="4">Putative oxidoreductase</fullName>
    </submittedName>
</protein>
<dbReference type="SUPFAM" id="SSF51735">
    <property type="entry name" value="NAD(P)-binding Rossmann-fold domains"/>
    <property type="match status" value="1"/>
</dbReference>
<sequence length="370" mass="41711">MSNETLETVRIGIISTAWANEVVLDSIRRVEGVECTVIASRDLKKAQKYAEDNGIPKACTYDELLAAPIDAVYIPLPTALAPDWAVRSAKAGKHVMVDKPFTSVPEVERIRPACEEASVVFMDATHFVHAARTHEVRRRVANGDIGKVKRLQATYCYPFPKMAENIRSKTDLEPMGMWGDLGWYVSRSVVAFLGVDIASKIVSVQCNSKVFKRFSDVVKSAEGVVEFQLNDDERVSFCFVADSTASILMRATIIGEEGYIDVNGFVIPLRQTMIFDHIRDPKDFAVDLEYFYCKSVESIQGEDDYQWTFPTPETVFVDEGGFPQAAKMITEFARMIRENDLESSRRWTKETITTQGIVDAVFEKIKEQHF</sequence>
<dbReference type="PANTHER" id="PTHR46368">
    <property type="match status" value="1"/>
</dbReference>
<evidence type="ECO:0000259" key="3">
    <source>
        <dbReference type="Pfam" id="PF22725"/>
    </source>
</evidence>
<evidence type="ECO:0000256" key="1">
    <source>
        <dbReference type="ARBA" id="ARBA00010928"/>
    </source>
</evidence>
<dbReference type="GO" id="GO:0000166">
    <property type="term" value="F:nucleotide binding"/>
    <property type="evidence" value="ECO:0007669"/>
    <property type="project" value="InterPro"/>
</dbReference>
<feature type="domain" description="GFO/IDH/MocA-like oxidoreductase" evidence="3">
    <location>
        <begin position="135"/>
        <end position="260"/>
    </location>
</feature>
<organism evidence="4 5">
    <name type="scientific">Gracilariopsis chorda</name>
    <dbReference type="NCBI Taxonomy" id="448386"/>
    <lineage>
        <taxon>Eukaryota</taxon>
        <taxon>Rhodophyta</taxon>
        <taxon>Florideophyceae</taxon>
        <taxon>Rhodymeniophycidae</taxon>
        <taxon>Gracilariales</taxon>
        <taxon>Gracilariaceae</taxon>
        <taxon>Gracilariopsis</taxon>
    </lineage>
</organism>
<dbReference type="PANTHER" id="PTHR46368:SF4">
    <property type="entry name" value="OS10G0403700 PROTEIN"/>
    <property type="match status" value="1"/>
</dbReference>
<dbReference type="Gene3D" id="3.30.360.10">
    <property type="entry name" value="Dihydrodipicolinate Reductase, domain 2"/>
    <property type="match status" value="1"/>
</dbReference>
<keyword evidence="5" id="KW-1185">Reference proteome</keyword>
<dbReference type="Pfam" id="PF22725">
    <property type="entry name" value="GFO_IDH_MocA_C3"/>
    <property type="match status" value="1"/>
</dbReference>
<gene>
    <name evidence="4" type="ORF">BWQ96_00770</name>
</gene>
<evidence type="ECO:0000313" key="5">
    <source>
        <dbReference type="Proteomes" id="UP000247409"/>
    </source>
</evidence>
<proteinExistence type="inferred from homology"/>
<dbReference type="EMBL" id="NBIV01000005">
    <property type="protein sequence ID" value="PXF49454.1"/>
    <property type="molecule type" value="Genomic_DNA"/>
</dbReference>
<dbReference type="SUPFAM" id="SSF55347">
    <property type="entry name" value="Glyceraldehyde-3-phosphate dehydrogenase-like, C-terminal domain"/>
    <property type="match status" value="1"/>
</dbReference>
<dbReference type="Pfam" id="PF01408">
    <property type="entry name" value="GFO_IDH_MocA"/>
    <property type="match status" value="1"/>
</dbReference>
<evidence type="ECO:0000259" key="2">
    <source>
        <dbReference type="Pfam" id="PF01408"/>
    </source>
</evidence>
<accession>A0A2V3J513</accession>
<comment type="caution">
    <text evidence="4">The sequence shown here is derived from an EMBL/GenBank/DDBJ whole genome shotgun (WGS) entry which is preliminary data.</text>
</comment>
<dbReference type="Proteomes" id="UP000247409">
    <property type="component" value="Unassembled WGS sequence"/>
</dbReference>
<dbReference type="STRING" id="448386.A0A2V3J513"/>
<evidence type="ECO:0000313" key="4">
    <source>
        <dbReference type="EMBL" id="PXF49454.1"/>
    </source>
</evidence>
<dbReference type="InterPro" id="IPR036291">
    <property type="entry name" value="NAD(P)-bd_dom_sf"/>
</dbReference>